<reference evidence="2 5" key="2">
    <citation type="submission" date="2019-04" db="EMBL/GenBank/DDBJ databases">
        <title>Isolation and culture of sulfate reducing bacteria from the cold seep of the South China Sea.</title>
        <authorList>
            <person name="Sun C."/>
            <person name="Liu R."/>
        </authorList>
    </citation>
    <scope>NUCLEOTIDE SEQUENCE [LARGE SCALE GENOMIC DNA]</scope>
    <source>
        <strain evidence="2 5">CS1</strain>
    </source>
</reference>
<dbReference type="Proteomes" id="UP000503251">
    <property type="component" value="Chromosome"/>
</dbReference>
<proteinExistence type="predicted"/>
<dbReference type="RefSeq" id="WP_144305721.1">
    <property type="nucleotide sequence ID" value="NZ_CP039543.1"/>
</dbReference>
<reference evidence="3 4" key="1">
    <citation type="submission" date="2018-06" db="EMBL/GenBank/DDBJ databases">
        <title>Complete genome of Desulfovibrio marinus P48SEP.</title>
        <authorList>
            <person name="Crispim J.S."/>
            <person name="Vidigal P.M.P."/>
            <person name="Silva L.C.F."/>
            <person name="Araujo L.C."/>
            <person name="Laguardia C.N."/>
            <person name="Dias R.S."/>
            <person name="Sousa M.P."/>
            <person name="Paula S.O."/>
            <person name="Silva C."/>
        </authorList>
    </citation>
    <scope>NUCLEOTIDE SEQUENCE [LARGE SCALE GENOMIC DNA]</scope>
    <source>
        <strain evidence="3 4">P48SEP</strain>
    </source>
</reference>
<protein>
    <submittedName>
        <fullName evidence="3">Uncharacterized protein</fullName>
    </submittedName>
</protein>
<evidence type="ECO:0000313" key="2">
    <source>
        <dbReference type="EMBL" id="QJT08539.1"/>
    </source>
</evidence>
<keyword evidence="1" id="KW-0732">Signal</keyword>
<dbReference type="OrthoDB" id="9876018at2"/>
<dbReference type="EMBL" id="CP039543">
    <property type="protein sequence ID" value="QJT08539.1"/>
    <property type="molecule type" value="Genomic_DNA"/>
</dbReference>
<dbReference type="Proteomes" id="UP000434052">
    <property type="component" value="Unassembled WGS sequence"/>
</dbReference>
<gene>
    <name evidence="3" type="ORF">DQK91_12560</name>
    <name evidence="2" type="ORF">E8L03_06190</name>
</gene>
<keyword evidence="5" id="KW-1185">Reference proteome</keyword>
<evidence type="ECO:0000256" key="1">
    <source>
        <dbReference type="SAM" id="SignalP"/>
    </source>
</evidence>
<evidence type="ECO:0000313" key="4">
    <source>
        <dbReference type="Proteomes" id="UP000434052"/>
    </source>
</evidence>
<sequence length="119" mass="13163">MRFVRFHCIVAATIALLFGAVVAHALAPLGEFDLTLDGVPFTVTEKVHGEYEFPYAIQGGSETYYIRNEETIAAVRDQFLGAMQRNEPVTVKAHVLMVFEDLLVIDQIYSLSPGLMEAG</sequence>
<feature type="signal peptide" evidence="1">
    <location>
        <begin position="1"/>
        <end position="25"/>
    </location>
</feature>
<accession>A0A6P1ZED4</accession>
<feature type="chain" id="PRO_5030159361" evidence="1">
    <location>
        <begin position="26"/>
        <end position="119"/>
    </location>
</feature>
<dbReference type="EMBL" id="QMIF01000008">
    <property type="protein sequence ID" value="TVM32995.1"/>
    <property type="molecule type" value="Genomic_DNA"/>
</dbReference>
<name>A0A6P1ZED4_9BACT</name>
<evidence type="ECO:0000313" key="5">
    <source>
        <dbReference type="Proteomes" id="UP000503251"/>
    </source>
</evidence>
<organism evidence="3 4">
    <name type="scientific">Oceanidesulfovibrio marinus</name>
    <dbReference type="NCBI Taxonomy" id="370038"/>
    <lineage>
        <taxon>Bacteria</taxon>
        <taxon>Pseudomonadati</taxon>
        <taxon>Thermodesulfobacteriota</taxon>
        <taxon>Desulfovibrionia</taxon>
        <taxon>Desulfovibrionales</taxon>
        <taxon>Desulfovibrionaceae</taxon>
        <taxon>Oceanidesulfovibrio</taxon>
    </lineage>
</organism>
<evidence type="ECO:0000313" key="3">
    <source>
        <dbReference type="EMBL" id="TVM32995.1"/>
    </source>
</evidence>
<dbReference type="AlphaFoldDB" id="A0A6P1ZED4"/>